<accession>A0A812N0Z4</accession>
<comment type="similarity">
    <text evidence="2 7">Belongs to the nonaspanin (TM9SF) (TC 9.A.2) family.</text>
</comment>
<dbReference type="OrthoDB" id="437531at2759"/>
<dbReference type="EMBL" id="CAJNJA010011857">
    <property type="protein sequence ID" value="CAE7281738.1"/>
    <property type="molecule type" value="Genomic_DNA"/>
</dbReference>
<feature type="transmembrane region" description="Helical" evidence="7">
    <location>
        <begin position="594"/>
        <end position="615"/>
    </location>
</feature>
<name>A0A812N0Z4_9DINO</name>
<comment type="subcellular location">
    <subcellularLocation>
        <location evidence="1">Membrane</location>
        <topology evidence="1">Multi-pass membrane protein</topology>
    </subcellularLocation>
</comment>
<gene>
    <name evidence="10" type="primary">TMN8</name>
    <name evidence="10" type="ORF">SNEC2469_LOCUS6866</name>
</gene>
<dbReference type="Pfam" id="PF00520">
    <property type="entry name" value="Ion_trans"/>
    <property type="match status" value="1"/>
</dbReference>
<keyword evidence="6 7" id="KW-0472">Membrane</keyword>
<evidence type="ECO:0000313" key="11">
    <source>
        <dbReference type="Proteomes" id="UP000601435"/>
    </source>
</evidence>
<dbReference type="Gene3D" id="1.10.287.70">
    <property type="match status" value="1"/>
</dbReference>
<dbReference type="Pfam" id="PF02990">
    <property type="entry name" value="EMP70"/>
    <property type="match status" value="1"/>
</dbReference>
<comment type="caution">
    <text evidence="10">The sequence shown here is derived from an EMBL/GenBank/DDBJ whole genome shotgun (WGS) entry which is preliminary data.</text>
</comment>
<evidence type="ECO:0000256" key="7">
    <source>
        <dbReference type="RuleBase" id="RU363079"/>
    </source>
</evidence>
<evidence type="ECO:0000313" key="10">
    <source>
        <dbReference type="EMBL" id="CAE7281738.1"/>
    </source>
</evidence>
<dbReference type="InterPro" id="IPR004240">
    <property type="entry name" value="EMP70"/>
</dbReference>
<dbReference type="PANTHER" id="PTHR10766">
    <property type="entry name" value="TRANSMEMBRANE 9 SUPERFAMILY PROTEIN"/>
    <property type="match status" value="1"/>
</dbReference>
<organism evidence="10 11">
    <name type="scientific">Symbiodinium necroappetens</name>
    <dbReference type="NCBI Taxonomy" id="1628268"/>
    <lineage>
        <taxon>Eukaryota</taxon>
        <taxon>Sar</taxon>
        <taxon>Alveolata</taxon>
        <taxon>Dinophyceae</taxon>
        <taxon>Suessiales</taxon>
        <taxon>Symbiodiniaceae</taxon>
        <taxon>Symbiodinium</taxon>
    </lineage>
</organism>
<sequence length="646" mass="72350">DDRSYFVIVFYEPAKKSKVERAFKSVGAALADYEQVVVDPDSKMEQEEKFMFAHGAGDPGECILGEYEYQVVPKGSPEYDSSVSKLSALYLCSSWLSGTCAAKGPARSVPRMRAAAGVLAFAGPSQAFYLPGVAPIEYADGGRVELKVNKLTSVKTQLPYGYYTLPFCKPDSVVESVENLGEILAGDLIENSPFDLRMGENEKCKMLCKKPLEAADKDKFRSRIDDEYLVNFIVDNLPAATKYVRKSDGGEFTHKHERYRCDWVAKFAATQDAWHQTEVAVPDEHGIALAEPIFGPRTDSDGLDAASDAHRDDEMPEDPEKESLRDEDSRWLGADFSAAPGQKSHREPENSLDQMRKTVAAAKLSKNGSRESEHSSRIIWKQTNQSTWSYLQAVSRVILRQRVFDALCGSIIILNAAFIGAQVEYEAVNPGEPELGWWLAGQAFFCFAYVTELTLRVVGQGKNFFGSSDRIFCQFVDADTENARWNVFDIFVTLTSVVDLLFSFLLSGSETGALAAARMLRMIRVAKIIRVVRYLRYMRNMIFTLLHTLSSLAWSLALMAMIMYLFAVAITEATTAYRVHHGQDSESVRKLLRFWGHISSSMYTLLLSITSGISWVEPASALSQLHFVYPPLFVLYICFMYFAMMN</sequence>
<dbReference type="Proteomes" id="UP000601435">
    <property type="component" value="Unassembled WGS sequence"/>
</dbReference>
<reference evidence="10" key="1">
    <citation type="submission" date="2021-02" db="EMBL/GenBank/DDBJ databases">
        <authorList>
            <person name="Dougan E. K."/>
            <person name="Rhodes N."/>
            <person name="Thang M."/>
            <person name="Chan C."/>
        </authorList>
    </citation>
    <scope>NUCLEOTIDE SEQUENCE</scope>
</reference>
<feature type="non-terminal residue" evidence="10">
    <location>
        <position position="1"/>
    </location>
</feature>
<comment type="caution">
    <text evidence="7">Lacks conserved residue(s) required for the propagation of feature annotation.</text>
</comment>
<proteinExistence type="inferred from homology"/>
<evidence type="ECO:0000256" key="2">
    <source>
        <dbReference type="ARBA" id="ARBA00005227"/>
    </source>
</evidence>
<dbReference type="GO" id="GO:0005216">
    <property type="term" value="F:monoatomic ion channel activity"/>
    <property type="evidence" value="ECO:0007669"/>
    <property type="project" value="InterPro"/>
</dbReference>
<protein>
    <recommendedName>
        <fullName evidence="7">Transmembrane 9 superfamily member</fullName>
    </recommendedName>
</protein>
<evidence type="ECO:0000259" key="9">
    <source>
        <dbReference type="Pfam" id="PF00520"/>
    </source>
</evidence>
<feature type="region of interest" description="Disordered" evidence="8">
    <location>
        <begin position="292"/>
        <end position="330"/>
    </location>
</feature>
<dbReference type="SUPFAM" id="SSF81324">
    <property type="entry name" value="Voltage-gated potassium channels"/>
    <property type="match status" value="1"/>
</dbReference>
<feature type="domain" description="Ion transport" evidence="9">
    <location>
        <begin position="402"/>
        <end position="646"/>
    </location>
</feature>
<dbReference type="Gene3D" id="1.20.120.350">
    <property type="entry name" value="Voltage-gated potassium channels. Chain C"/>
    <property type="match status" value="1"/>
</dbReference>
<evidence type="ECO:0000256" key="8">
    <source>
        <dbReference type="SAM" id="MobiDB-lite"/>
    </source>
</evidence>
<feature type="non-terminal residue" evidence="10">
    <location>
        <position position="646"/>
    </location>
</feature>
<dbReference type="GO" id="GO:0072657">
    <property type="term" value="P:protein localization to membrane"/>
    <property type="evidence" value="ECO:0007669"/>
    <property type="project" value="TreeGrafter"/>
</dbReference>
<evidence type="ECO:0000256" key="3">
    <source>
        <dbReference type="ARBA" id="ARBA00022692"/>
    </source>
</evidence>
<dbReference type="InterPro" id="IPR027359">
    <property type="entry name" value="Volt_channel_dom_sf"/>
</dbReference>
<keyword evidence="4" id="KW-0732">Signal</keyword>
<dbReference type="GO" id="GO:0016020">
    <property type="term" value="C:membrane"/>
    <property type="evidence" value="ECO:0007669"/>
    <property type="project" value="UniProtKB-SubCell"/>
</dbReference>
<evidence type="ECO:0000256" key="5">
    <source>
        <dbReference type="ARBA" id="ARBA00022989"/>
    </source>
</evidence>
<evidence type="ECO:0000256" key="4">
    <source>
        <dbReference type="ARBA" id="ARBA00022729"/>
    </source>
</evidence>
<dbReference type="AlphaFoldDB" id="A0A812N0Z4"/>
<evidence type="ECO:0000256" key="1">
    <source>
        <dbReference type="ARBA" id="ARBA00004141"/>
    </source>
</evidence>
<feature type="transmembrane region" description="Helical" evidence="7">
    <location>
        <begin position="627"/>
        <end position="644"/>
    </location>
</feature>
<dbReference type="InterPro" id="IPR005821">
    <property type="entry name" value="Ion_trans_dom"/>
</dbReference>
<keyword evidence="5 7" id="KW-1133">Transmembrane helix</keyword>
<evidence type="ECO:0000256" key="6">
    <source>
        <dbReference type="ARBA" id="ARBA00023136"/>
    </source>
</evidence>
<keyword evidence="3 7" id="KW-0812">Transmembrane</keyword>
<feature type="transmembrane region" description="Helical" evidence="7">
    <location>
        <begin position="541"/>
        <end position="567"/>
    </location>
</feature>
<feature type="compositionally biased region" description="Basic and acidic residues" evidence="8">
    <location>
        <begin position="321"/>
        <end position="330"/>
    </location>
</feature>
<keyword evidence="11" id="KW-1185">Reference proteome</keyword>